<keyword evidence="2" id="KW-0732">Signal</keyword>
<protein>
    <recommendedName>
        <fullName evidence="5">RxLR effector protein</fullName>
    </recommendedName>
</protein>
<organism evidence="3 4">
    <name type="scientific">Phytophthora nicotianae P1976</name>
    <dbReference type="NCBI Taxonomy" id="1317066"/>
    <lineage>
        <taxon>Eukaryota</taxon>
        <taxon>Sar</taxon>
        <taxon>Stramenopiles</taxon>
        <taxon>Oomycota</taxon>
        <taxon>Peronosporomycetes</taxon>
        <taxon>Peronosporales</taxon>
        <taxon>Peronosporaceae</taxon>
        <taxon>Phytophthora</taxon>
    </lineage>
</organism>
<accession>A0A081B305</accession>
<evidence type="ECO:0000256" key="2">
    <source>
        <dbReference type="SAM" id="SignalP"/>
    </source>
</evidence>
<evidence type="ECO:0000313" key="4">
    <source>
        <dbReference type="Proteomes" id="UP000028582"/>
    </source>
</evidence>
<evidence type="ECO:0008006" key="5">
    <source>
        <dbReference type="Google" id="ProtNLM"/>
    </source>
</evidence>
<reference evidence="3 4" key="1">
    <citation type="submission" date="2013-11" db="EMBL/GenBank/DDBJ databases">
        <title>The Genome Sequence of Phytophthora parasitica P1976.</title>
        <authorList>
            <consortium name="The Broad Institute Genomics Platform"/>
            <person name="Russ C."/>
            <person name="Tyler B."/>
            <person name="Panabieres F."/>
            <person name="Shan W."/>
            <person name="Tripathy S."/>
            <person name="Grunwald N."/>
            <person name="Machado M."/>
            <person name="Johnson C.S."/>
            <person name="Walker B."/>
            <person name="Young S."/>
            <person name="Zeng Q."/>
            <person name="Gargeya S."/>
            <person name="Fitzgerald M."/>
            <person name="Haas B."/>
            <person name="Abouelleil A."/>
            <person name="Allen A.W."/>
            <person name="Alvarado L."/>
            <person name="Arachchi H.M."/>
            <person name="Berlin A.M."/>
            <person name="Chapman S.B."/>
            <person name="Gainer-Dewar J."/>
            <person name="Goldberg J."/>
            <person name="Griggs A."/>
            <person name="Gujja S."/>
            <person name="Hansen M."/>
            <person name="Howarth C."/>
            <person name="Imamovic A."/>
            <person name="Ireland A."/>
            <person name="Larimer J."/>
            <person name="McCowan C."/>
            <person name="Murphy C."/>
            <person name="Pearson M."/>
            <person name="Poon T.W."/>
            <person name="Priest M."/>
            <person name="Roberts A."/>
            <person name="Saif S."/>
            <person name="Shea T."/>
            <person name="Sisk P."/>
            <person name="Sykes S."/>
            <person name="Wortman J."/>
            <person name="Nusbaum C."/>
            <person name="Birren B."/>
        </authorList>
    </citation>
    <scope>NUCLEOTIDE SEQUENCE [LARGE SCALE GENOMIC DNA]</scope>
    <source>
        <strain evidence="3 4">P1976</strain>
    </source>
</reference>
<comment type="caution">
    <text evidence="3">The sequence shown here is derived from an EMBL/GenBank/DDBJ whole genome shotgun (WGS) entry which is preliminary data.</text>
</comment>
<gene>
    <name evidence="3" type="ORF">F444_00855</name>
</gene>
<dbReference type="EMBL" id="ANJA01000169">
    <property type="protein sequence ID" value="ETO85516.1"/>
    <property type="molecule type" value="Genomic_DNA"/>
</dbReference>
<evidence type="ECO:0000313" key="3">
    <source>
        <dbReference type="EMBL" id="ETO85516.1"/>
    </source>
</evidence>
<dbReference type="AlphaFoldDB" id="A0A081B305"/>
<name>A0A081B305_PHYNI</name>
<evidence type="ECO:0000256" key="1">
    <source>
        <dbReference type="SAM" id="MobiDB-lite"/>
    </source>
</evidence>
<feature type="region of interest" description="Disordered" evidence="1">
    <location>
        <begin position="21"/>
        <end position="50"/>
    </location>
</feature>
<proteinExistence type="predicted"/>
<sequence>MAVVLVAAVCPLSGAAPVKVGSSWRFSGNRDPDDNYGGGSHGDDDNNVGD</sequence>
<dbReference type="Proteomes" id="UP000028582">
    <property type="component" value="Unassembled WGS sequence"/>
</dbReference>
<feature type="chain" id="PRO_5013017415" description="RxLR effector protein" evidence="2">
    <location>
        <begin position="16"/>
        <end position="50"/>
    </location>
</feature>
<feature type="signal peptide" evidence="2">
    <location>
        <begin position="1"/>
        <end position="15"/>
    </location>
</feature>